<keyword evidence="11" id="KW-1185">Reference proteome</keyword>
<keyword evidence="6" id="KW-0862">Zinc</keyword>
<dbReference type="PROSITE" id="PS00729">
    <property type="entry name" value="AP_NUCLEASE_F2_1"/>
    <property type="match status" value="1"/>
</dbReference>
<dbReference type="Proteomes" id="UP000886611">
    <property type="component" value="Unassembled WGS sequence"/>
</dbReference>
<feature type="non-terminal residue" evidence="10">
    <location>
        <position position="1"/>
    </location>
</feature>
<dbReference type="AlphaFoldDB" id="A0A8X7XAP4"/>
<evidence type="ECO:0000256" key="2">
    <source>
        <dbReference type="ARBA" id="ARBA00005340"/>
    </source>
</evidence>
<feature type="compositionally biased region" description="Basic residues" evidence="8">
    <location>
        <begin position="7"/>
        <end position="32"/>
    </location>
</feature>
<dbReference type="PANTHER" id="PTHR21445:SF0">
    <property type="entry name" value="APURINIC-APYRIMIDINIC ENDONUCLEASE"/>
    <property type="match status" value="1"/>
</dbReference>
<dbReference type="Gene3D" id="3.20.20.150">
    <property type="entry name" value="Divalent-metal-dependent TIM barrel enzymes"/>
    <property type="match status" value="1"/>
</dbReference>
<dbReference type="PANTHER" id="PTHR21445">
    <property type="entry name" value="ENDONUCLEASE IV ENDODEOXYRIBONUCLEASE IV"/>
    <property type="match status" value="1"/>
</dbReference>
<dbReference type="GO" id="GO:0006284">
    <property type="term" value="P:base-excision repair"/>
    <property type="evidence" value="ECO:0007669"/>
    <property type="project" value="TreeGrafter"/>
</dbReference>
<sequence length="315" mass="35371">MSDRQGAKPKRRRSSSLSRKSRTVQKSKRRRSSSGEEGPVKKKPAKGKGSKRLVGGHMSIAGGIWKAVHDSVTVGGTAFAMFLGSQRTWKSKPIDERAAERFRQACVEYGFHPSVILPHGSYLMNCGSPRRDIFEKSRSMLIDELRRCEQLGLTMFNFHPGSTLNEISVEECLERIADSINYAHQHTNKVMTVIENMCCQGNTVGGRFSEIKGIIKLVRNKKRIGVCLDTCHAFAAGYDLSARGGVKKMLDEFDAQVGMKYLVAIHLNDSKGMLECHKDRHENIGYGHIGLDGFRQIMNEPRLRKIPMILETPHR</sequence>
<dbReference type="SMART" id="SM00518">
    <property type="entry name" value="AP2Ec"/>
    <property type="match status" value="1"/>
</dbReference>
<feature type="compositionally biased region" description="Basic residues" evidence="8">
    <location>
        <begin position="41"/>
        <end position="51"/>
    </location>
</feature>
<feature type="non-terminal residue" evidence="10">
    <location>
        <position position="315"/>
    </location>
</feature>
<evidence type="ECO:0000256" key="7">
    <source>
        <dbReference type="ARBA" id="ARBA00023204"/>
    </source>
</evidence>
<accession>A0A8X7XAP4</accession>
<dbReference type="InterPro" id="IPR013022">
    <property type="entry name" value="Xyl_isomerase-like_TIM-brl"/>
</dbReference>
<dbReference type="NCBIfam" id="NF002199">
    <property type="entry name" value="PRK01060.1-4"/>
    <property type="match status" value="1"/>
</dbReference>
<dbReference type="GO" id="GO:0003677">
    <property type="term" value="F:DNA binding"/>
    <property type="evidence" value="ECO:0007669"/>
    <property type="project" value="InterPro"/>
</dbReference>
<dbReference type="FunFam" id="3.20.20.150:FF:000001">
    <property type="entry name" value="Probable endonuclease 4"/>
    <property type="match status" value="1"/>
</dbReference>
<dbReference type="EMBL" id="JAATIS010003638">
    <property type="protein sequence ID" value="KAG2464423.1"/>
    <property type="molecule type" value="Genomic_DNA"/>
</dbReference>
<evidence type="ECO:0000256" key="1">
    <source>
        <dbReference type="ARBA" id="ARBA00001947"/>
    </source>
</evidence>
<evidence type="ECO:0000256" key="5">
    <source>
        <dbReference type="ARBA" id="ARBA00022801"/>
    </source>
</evidence>
<feature type="region of interest" description="Disordered" evidence="8">
    <location>
        <begin position="1"/>
        <end position="54"/>
    </location>
</feature>
<comment type="cofactor">
    <cofactor evidence="1">
        <name>Zn(2+)</name>
        <dbReference type="ChEBI" id="CHEBI:29105"/>
    </cofactor>
</comment>
<evidence type="ECO:0000259" key="9">
    <source>
        <dbReference type="Pfam" id="PF01261"/>
    </source>
</evidence>
<dbReference type="HAMAP" id="MF_00152">
    <property type="entry name" value="Nfo"/>
    <property type="match status" value="1"/>
</dbReference>
<dbReference type="InterPro" id="IPR018246">
    <property type="entry name" value="AP_endonuc_F2_Zn_BS"/>
</dbReference>
<keyword evidence="3" id="KW-0479">Metal-binding</keyword>
<keyword evidence="5" id="KW-0378">Hydrolase</keyword>
<dbReference type="GO" id="GO:0003906">
    <property type="term" value="F:DNA-(apurinic or apyrimidinic site) endonuclease activity"/>
    <property type="evidence" value="ECO:0007669"/>
    <property type="project" value="TreeGrafter"/>
</dbReference>
<feature type="domain" description="Xylose isomerase-like TIM barrel" evidence="9">
    <location>
        <begin position="73"/>
        <end position="314"/>
    </location>
</feature>
<organism evidence="10 11">
    <name type="scientific">Polypterus senegalus</name>
    <name type="common">Senegal bichir</name>
    <dbReference type="NCBI Taxonomy" id="55291"/>
    <lineage>
        <taxon>Eukaryota</taxon>
        <taxon>Metazoa</taxon>
        <taxon>Chordata</taxon>
        <taxon>Craniata</taxon>
        <taxon>Vertebrata</taxon>
        <taxon>Euteleostomi</taxon>
        <taxon>Actinopterygii</taxon>
        <taxon>Polypteriformes</taxon>
        <taxon>Polypteridae</taxon>
        <taxon>Polypterus</taxon>
    </lineage>
</organism>
<evidence type="ECO:0000256" key="4">
    <source>
        <dbReference type="ARBA" id="ARBA00022763"/>
    </source>
</evidence>
<dbReference type="GO" id="GO:0005739">
    <property type="term" value="C:mitochondrion"/>
    <property type="evidence" value="ECO:0007669"/>
    <property type="project" value="TreeGrafter"/>
</dbReference>
<dbReference type="GO" id="GO:0016829">
    <property type="term" value="F:lyase activity"/>
    <property type="evidence" value="ECO:0007669"/>
    <property type="project" value="UniProtKB-KW"/>
</dbReference>
<dbReference type="SUPFAM" id="SSF51658">
    <property type="entry name" value="Xylose isomerase-like"/>
    <property type="match status" value="1"/>
</dbReference>
<dbReference type="InterPro" id="IPR001719">
    <property type="entry name" value="AP_endonuc_2"/>
</dbReference>
<protein>
    <submittedName>
        <fullName evidence="10">APN1 lyase</fullName>
    </submittedName>
</protein>
<keyword evidence="4" id="KW-0227">DNA damage</keyword>
<dbReference type="InterPro" id="IPR036237">
    <property type="entry name" value="Xyl_isomerase-like_sf"/>
</dbReference>
<dbReference type="GO" id="GO:0008081">
    <property type="term" value="F:phosphoric diester hydrolase activity"/>
    <property type="evidence" value="ECO:0007669"/>
    <property type="project" value="TreeGrafter"/>
</dbReference>
<evidence type="ECO:0000313" key="11">
    <source>
        <dbReference type="Proteomes" id="UP000886611"/>
    </source>
</evidence>
<gene>
    <name evidence="10" type="primary">Apn1</name>
    <name evidence="10" type="ORF">GTO96_0002580</name>
</gene>
<keyword evidence="10" id="KW-0456">Lyase</keyword>
<proteinExistence type="inferred from homology"/>
<comment type="similarity">
    <text evidence="2">Belongs to the AP endonuclease 2 family.</text>
</comment>
<keyword evidence="7" id="KW-0234">DNA repair</keyword>
<dbReference type="PROSITE" id="PS00730">
    <property type="entry name" value="AP_NUCLEASE_F2_2"/>
    <property type="match status" value="1"/>
</dbReference>
<name>A0A8X7XAP4_POLSE</name>
<comment type="caution">
    <text evidence="10">The sequence shown here is derived from an EMBL/GenBank/DDBJ whole genome shotgun (WGS) entry which is preliminary data.</text>
</comment>
<evidence type="ECO:0000256" key="6">
    <source>
        <dbReference type="ARBA" id="ARBA00022833"/>
    </source>
</evidence>
<dbReference type="NCBIfam" id="TIGR00587">
    <property type="entry name" value="nfo"/>
    <property type="match status" value="1"/>
</dbReference>
<dbReference type="CDD" id="cd00019">
    <property type="entry name" value="AP2Ec"/>
    <property type="match status" value="1"/>
</dbReference>
<evidence type="ECO:0000256" key="3">
    <source>
        <dbReference type="ARBA" id="ARBA00022723"/>
    </source>
</evidence>
<dbReference type="Pfam" id="PF01261">
    <property type="entry name" value="AP_endonuc_2"/>
    <property type="match status" value="1"/>
</dbReference>
<evidence type="ECO:0000256" key="8">
    <source>
        <dbReference type="SAM" id="MobiDB-lite"/>
    </source>
</evidence>
<dbReference type="GO" id="GO:0008270">
    <property type="term" value="F:zinc ion binding"/>
    <property type="evidence" value="ECO:0007669"/>
    <property type="project" value="InterPro"/>
</dbReference>
<dbReference type="GO" id="GO:0005634">
    <property type="term" value="C:nucleus"/>
    <property type="evidence" value="ECO:0007669"/>
    <property type="project" value="TreeGrafter"/>
</dbReference>
<dbReference type="PROSITE" id="PS51432">
    <property type="entry name" value="AP_NUCLEASE_F2_4"/>
    <property type="match status" value="1"/>
</dbReference>
<evidence type="ECO:0000313" key="10">
    <source>
        <dbReference type="EMBL" id="KAG2464423.1"/>
    </source>
</evidence>
<reference evidence="10 11" key="1">
    <citation type="journal article" date="2021" name="Cell">
        <title>Tracing the genetic footprints of vertebrate landing in non-teleost ray-finned fishes.</title>
        <authorList>
            <person name="Bi X."/>
            <person name="Wang K."/>
            <person name="Yang L."/>
            <person name="Pan H."/>
            <person name="Jiang H."/>
            <person name="Wei Q."/>
            <person name="Fang M."/>
            <person name="Yu H."/>
            <person name="Zhu C."/>
            <person name="Cai Y."/>
            <person name="He Y."/>
            <person name="Gan X."/>
            <person name="Zeng H."/>
            <person name="Yu D."/>
            <person name="Zhu Y."/>
            <person name="Jiang H."/>
            <person name="Qiu Q."/>
            <person name="Yang H."/>
            <person name="Zhang Y.E."/>
            <person name="Wang W."/>
            <person name="Zhu M."/>
            <person name="He S."/>
            <person name="Zhang G."/>
        </authorList>
    </citation>
    <scope>NUCLEOTIDE SEQUENCE [LARGE SCALE GENOMIC DNA]</scope>
    <source>
        <strain evidence="10">Bchr_013</strain>
    </source>
</reference>